<dbReference type="EMBL" id="JANAVB010009738">
    <property type="protein sequence ID" value="KAJ6839792.1"/>
    <property type="molecule type" value="Genomic_DNA"/>
</dbReference>
<reference evidence="2" key="2">
    <citation type="submission" date="2023-04" db="EMBL/GenBank/DDBJ databases">
        <authorList>
            <person name="Bruccoleri R.E."/>
            <person name="Oakeley E.J."/>
            <person name="Faust A.-M."/>
            <person name="Dessus-Babus S."/>
            <person name="Altorfer M."/>
            <person name="Burckhardt D."/>
            <person name="Oertli M."/>
            <person name="Naumann U."/>
            <person name="Petersen F."/>
            <person name="Wong J."/>
        </authorList>
    </citation>
    <scope>NUCLEOTIDE SEQUENCE</scope>
    <source>
        <strain evidence="2">GSM-AAB239-AS_SAM_17_03QT</strain>
        <tissue evidence="2">Leaf</tissue>
    </source>
</reference>
<gene>
    <name evidence="2" type="ORF">M6B38_313460</name>
</gene>
<dbReference type="AlphaFoldDB" id="A0AAX6HGD8"/>
<proteinExistence type="predicted"/>
<reference evidence="2" key="1">
    <citation type="journal article" date="2023" name="GigaByte">
        <title>Genome assembly of the bearded iris, Iris pallida Lam.</title>
        <authorList>
            <person name="Bruccoleri R.E."/>
            <person name="Oakeley E.J."/>
            <person name="Faust A.M.E."/>
            <person name="Altorfer M."/>
            <person name="Dessus-Babus S."/>
            <person name="Burckhardt D."/>
            <person name="Oertli M."/>
            <person name="Naumann U."/>
            <person name="Petersen F."/>
            <person name="Wong J."/>
        </authorList>
    </citation>
    <scope>NUCLEOTIDE SEQUENCE</scope>
    <source>
        <strain evidence="2">GSM-AAB239-AS_SAM_17_03QT</strain>
    </source>
</reference>
<evidence type="ECO:0000256" key="1">
    <source>
        <dbReference type="SAM" id="Phobius"/>
    </source>
</evidence>
<sequence>MLPLISDQPPHDVRAFLLPSSPPPRPKLLHRPLRSLTPAFLLISLSLLSLCLMIFVMFFFNFYFFVYLF</sequence>
<organism evidence="2 3">
    <name type="scientific">Iris pallida</name>
    <name type="common">Sweet iris</name>
    <dbReference type="NCBI Taxonomy" id="29817"/>
    <lineage>
        <taxon>Eukaryota</taxon>
        <taxon>Viridiplantae</taxon>
        <taxon>Streptophyta</taxon>
        <taxon>Embryophyta</taxon>
        <taxon>Tracheophyta</taxon>
        <taxon>Spermatophyta</taxon>
        <taxon>Magnoliopsida</taxon>
        <taxon>Liliopsida</taxon>
        <taxon>Asparagales</taxon>
        <taxon>Iridaceae</taxon>
        <taxon>Iridoideae</taxon>
        <taxon>Irideae</taxon>
        <taxon>Iris</taxon>
    </lineage>
</organism>
<accession>A0AAX6HGD8</accession>
<keyword evidence="1" id="KW-1133">Transmembrane helix</keyword>
<keyword evidence="1" id="KW-0812">Transmembrane</keyword>
<feature type="transmembrane region" description="Helical" evidence="1">
    <location>
        <begin position="39"/>
        <end position="66"/>
    </location>
</feature>
<name>A0AAX6HGD8_IRIPA</name>
<protein>
    <submittedName>
        <fullName evidence="2">Basic proline-rich protein-like</fullName>
    </submittedName>
</protein>
<keyword evidence="1" id="KW-0472">Membrane</keyword>
<keyword evidence="3" id="KW-1185">Reference proteome</keyword>
<evidence type="ECO:0000313" key="2">
    <source>
        <dbReference type="EMBL" id="KAJ6839792.1"/>
    </source>
</evidence>
<dbReference type="Proteomes" id="UP001140949">
    <property type="component" value="Unassembled WGS sequence"/>
</dbReference>
<comment type="caution">
    <text evidence="2">The sequence shown here is derived from an EMBL/GenBank/DDBJ whole genome shotgun (WGS) entry which is preliminary data.</text>
</comment>
<evidence type="ECO:0000313" key="3">
    <source>
        <dbReference type="Proteomes" id="UP001140949"/>
    </source>
</evidence>